<keyword evidence="3" id="KW-0489">Methyltransferase</keyword>
<evidence type="ECO:0000256" key="1">
    <source>
        <dbReference type="SAM" id="MobiDB-lite"/>
    </source>
</evidence>
<sequence length="207" mass="22180">MHEHRRFDEQATTWDDTPGHEERQVAVAEAIEQAVSLNPGMRALDVGCGTGRLSILLADRVASVVVTDPSAGMVQVARERIEAAGLGDRMRAVQADLTTDSVDGDFDVVWSSLALHHVQDLDGLLRSVAGLLVDGGVLAVADLDEDPDGAFHAEKVDFDGHDGFDRRRLAEQLGHAGFVEISFTDATTILKGDRTFGVFLCTATKGA</sequence>
<dbReference type="CDD" id="cd02440">
    <property type="entry name" value="AdoMet_MTases"/>
    <property type="match status" value="1"/>
</dbReference>
<feature type="region of interest" description="Disordered" evidence="1">
    <location>
        <begin position="1"/>
        <end position="20"/>
    </location>
</feature>
<organism evidence="3 4">
    <name type="scientific">Fodinibacter luteus</name>
    <dbReference type="NCBI Taxonomy" id="552064"/>
    <lineage>
        <taxon>Bacteria</taxon>
        <taxon>Bacillati</taxon>
        <taxon>Actinomycetota</taxon>
        <taxon>Actinomycetes</taxon>
        <taxon>Micrococcales</taxon>
        <taxon>Intrasporangiaceae</taxon>
        <taxon>Fodinibacter (ex Wang et al. 2009)</taxon>
    </lineage>
</organism>
<dbReference type="Proteomes" id="UP001500945">
    <property type="component" value="Unassembled WGS sequence"/>
</dbReference>
<dbReference type="InterPro" id="IPR013216">
    <property type="entry name" value="Methyltransf_11"/>
</dbReference>
<dbReference type="GO" id="GO:0008168">
    <property type="term" value="F:methyltransferase activity"/>
    <property type="evidence" value="ECO:0007669"/>
    <property type="project" value="UniProtKB-KW"/>
</dbReference>
<dbReference type="Pfam" id="PF08241">
    <property type="entry name" value="Methyltransf_11"/>
    <property type="match status" value="1"/>
</dbReference>
<gene>
    <name evidence="3" type="ORF">GCM10023168_05690</name>
</gene>
<dbReference type="RefSeq" id="WP_345202037.1">
    <property type="nucleotide sequence ID" value="NZ_BAABGM010000003.1"/>
</dbReference>
<protein>
    <submittedName>
        <fullName evidence="3">Class I SAM-dependent methyltransferase</fullName>
    </submittedName>
</protein>
<evidence type="ECO:0000313" key="4">
    <source>
        <dbReference type="Proteomes" id="UP001500945"/>
    </source>
</evidence>
<dbReference type="GO" id="GO:0032259">
    <property type="term" value="P:methylation"/>
    <property type="evidence" value="ECO:0007669"/>
    <property type="project" value="UniProtKB-KW"/>
</dbReference>
<dbReference type="PANTHER" id="PTHR43861">
    <property type="entry name" value="TRANS-ACONITATE 2-METHYLTRANSFERASE-RELATED"/>
    <property type="match status" value="1"/>
</dbReference>
<feature type="domain" description="Methyltransferase type 11" evidence="2">
    <location>
        <begin position="44"/>
        <end position="139"/>
    </location>
</feature>
<evidence type="ECO:0000313" key="3">
    <source>
        <dbReference type="EMBL" id="GAA4399001.1"/>
    </source>
</evidence>
<comment type="caution">
    <text evidence="3">The sequence shown here is derived from an EMBL/GenBank/DDBJ whole genome shotgun (WGS) entry which is preliminary data.</text>
</comment>
<keyword evidence="4" id="KW-1185">Reference proteome</keyword>
<dbReference type="EMBL" id="BAABGM010000003">
    <property type="protein sequence ID" value="GAA4399001.1"/>
    <property type="molecule type" value="Genomic_DNA"/>
</dbReference>
<proteinExistence type="predicted"/>
<dbReference type="Gene3D" id="3.40.50.150">
    <property type="entry name" value="Vaccinia Virus protein VP39"/>
    <property type="match status" value="1"/>
</dbReference>
<dbReference type="SUPFAM" id="SSF53335">
    <property type="entry name" value="S-adenosyl-L-methionine-dependent methyltransferases"/>
    <property type="match status" value="1"/>
</dbReference>
<keyword evidence="3" id="KW-0808">Transferase</keyword>
<evidence type="ECO:0000259" key="2">
    <source>
        <dbReference type="Pfam" id="PF08241"/>
    </source>
</evidence>
<accession>A0ABP8K0W2</accession>
<name>A0ABP8K0W2_9MICO</name>
<reference evidence="4" key="1">
    <citation type="journal article" date="2019" name="Int. J. Syst. Evol. Microbiol.">
        <title>The Global Catalogue of Microorganisms (GCM) 10K type strain sequencing project: providing services to taxonomists for standard genome sequencing and annotation.</title>
        <authorList>
            <consortium name="The Broad Institute Genomics Platform"/>
            <consortium name="The Broad Institute Genome Sequencing Center for Infectious Disease"/>
            <person name="Wu L."/>
            <person name="Ma J."/>
        </authorList>
    </citation>
    <scope>NUCLEOTIDE SEQUENCE [LARGE SCALE GENOMIC DNA]</scope>
    <source>
        <strain evidence="4">JCM 17809</strain>
    </source>
</reference>
<dbReference type="InterPro" id="IPR029063">
    <property type="entry name" value="SAM-dependent_MTases_sf"/>
</dbReference>